<keyword evidence="7 9" id="KW-0234">DNA repair</keyword>
<dbReference type="RefSeq" id="XP_070869241.1">
    <property type="nucleotide sequence ID" value="XM_071009001.1"/>
</dbReference>
<comment type="cofactor">
    <cofactor evidence="9">
        <name>Mg(2+)</name>
        <dbReference type="ChEBI" id="CHEBI:18420"/>
    </cofactor>
</comment>
<dbReference type="InterPro" id="IPR010285">
    <property type="entry name" value="DNA_helicase_pif1-like_DEAD"/>
</dbReference>
<evidence type="ECO:0000256" key="2">
    <source>
        <dbReference type="ARBA" id="ARBA00022763"/>
    </source>
</evidence>
<dbReference type="InterPro" id="IPR051055">
    <property type="entry name" value="PIF1_helicase"/>
</dbReference>
<keyword evidence="6" id="KW-0238">DNA-binding</keyword>
<evidence type="ECO:0000256" key="5">
    <source>
        <dbReference type="ARBA" id="ARBA00022840"/>
    </source>
</evidence>
<dbReference type="Pfam" id="PF21530">
    <property type="entry name" value="Pif1_2B_dom"/>
    <property type="match status" value="1"/>
</dbReference>
<keyword evidence="2 9" id="KW-0227">DNA damage</keyword>
<keyword evidence="5 9" id="KW-0067">ATP-binding</keyword>
<feature type="domain" description="AAA+ ATPase" evidence="11">
    <location>
        <begin position="256"/>
        <end position="384"/>
    </location>
</feature>
<dbReference type="Gene3D" id="3.40.50.300">
    <property type="entry name" value="P-loop containing nucleotide triphosphate hydrolases"/>
    <property type="match status" value="2"/>
</dbReference>
<reference evidence="12 13" key="1">
    <citation type="journal article" date="2024" name="Commun. Biol.">
        <title>Comparative genomic analysis of thermophilic fungi reveals convergent evolutionary adaptations and gene losses.</title>
        <authorList>
            <person name="Steindorff A.S."/>
            <person name="Aguilar-Pontes M.V."/>
            <person name="Robinson A.J."/>
            <person name="Andreopoulos B."/>
            <person name="LaButti K."/>
            <person name="Kuo A."/>
            <person name="Mondo S."/>
            <person name="Riley R."/>
            <person name="Otillar R."/>
            <person name="Haridas S."/>
            <person name="Lipzen A."/>
            <person name="Grimwood J."/>
            <person name="Schmutz J."/>
            <person name="Clum A."/>
            <person name="Reid I.D."/>
            <person name="Moisan M.C."/>
            <person name="Butler G."/>
            <person name="Nguyen T.T.M."/>
            <person name="Dewar K."/>
            <person name="Conant G."/>
            <person name="Drula E."/>
            <person name="Henrissat B."/>
            <person name="Hansel C."/>
            <person name="Singer S."/>
            <person name="Hutchinson M.I."/>
            <person name="de Vries R.P."/>
            <person name="Natvig D.O."/>
            <person name="Powell A.J."/>
            <person name="Tsang A."/>
            <person name="Grigoriev I.V."/>
        </authorList>
    </citation>
    <scope>NUCLEOTIDE SEQUENCE [LARGE SCALE GENOMIC DNA]</scope>
    <source>
        <strain evidence="12 13">ATCC 22073</strain>
    </source>
</reference>
<evidence type="ECO:0000256" key="6">
    <source>
        <dbReference type="ARBA" id="ARBA00023125"/>
    </source>
</evidence>
<name>A0ABR4DJP3_9PEZI</name>
<comment type="catalytic activity">
    <reaction evidence="9">
        <text>ATP + H2O = ADP + phosphate + H(+)</text>
        <dbReference type="Rhea" id="RHEA:13065"/>
        <dbReference type="ChEBI" id="CHEBI:15377"/>
        <dbReference type="ChEBI" id="CHEBI:15378"/>
        <dbReference type="ChEBI" id="CHEBI:30616"/>
        <dbReference type="ChEBI" id="CHEBI:43474"/>
        <dbReference type="ChEBI" id="CHEBI:456216"/>
        <dbReference type="EC" id="5.6.2.3"/>
    </reaction>
</comment>
<keyword evidence="4 9" id="KW-0347">Helicase</keyword>
<keyword evidence="13" id="KW-1185">Reference proteome</keyword>
<dbReference type="EMBL" id="JAZGUE010000002">
    <property type="protein sequence ID" value="KAL2270517.1"/>
    <property type="molecule type" value="Genomic_DNA"/>
</dbReference>
<dbReference type="InterPro" id="IPR003593">
    <property type="entry name" value="AAA+_ATPase"/>
</dbReference>
<dbReference type="Pfam" id="PF05970">
    <property type="entry name" value="PIF1"/>
    <property type="match status" value="1"/>
</dbReference>
<dbReference type="Proteomes" id="UP001600064">
    <property type="component" value="Unassembled WGS sequence"/>
</dbReference>
<protein>
    <recommendedName>
        <fullName evidence="9">ATP-dependent DNA helicase</fullName>
        <ecNumber evidence="9">5.6.2.3</ecNumber>
    </recommendedName>
</protein>
<proteinExistence type="inferred from homology"/>
<evidence type="ECO:0000256" key="3">
    <source>
        <dbReference type="ARBA" id="ARBA00022801"/>
    </source>
</evidence>
<organism evidence="12 13">
    <name type="scientific">Remersonia thermophila</name>
    <dbReference type="NCBI Taxonomy" id="72144"/>
    <lineage>
        <taxon>Eukaryota</taxon>
        <taxon>Fungi</taxon>
        <taxon>Dikarya</taxon>
        <taxon>Ascomycota</taxon>
        <taxon>Pezizomycotina</taxon>
        <taxon>Sordariomycetes</taxon>
        <taxon>Sordariomycetidae</taxon>
        <taxon>Sordariales</taxon>
        <taxon>Sordariales incertae sedis</taxon>
        <taxon>Remersonia</taxon>
    </lineage>
</organism>
<comment type="similarity">
    <text evidence="9">Belongs to the helicase family.</text>
</comment>
<evidence type="ECO:0000256" key="7">
    <source>
        <dbReference type="ARBA" id="ARBA00023204"/>
    </source>
</evidence>
<dbReference type="SMART" id="SM00382">
    <property type="entry name" value="AAA"/>
    <property type="match status" value="1"/>
</dbReference>
<evidence type="ECO:0000256" key="1">
    <source>
        <dbReference type="ARBA" id="ARBA00022741"/>
    </source>
</evidence>
<dbReference type="PANTHER" id="PTHR47642:SF5">
    <property type="entry name" value="ATP-DEPENDENT DNA HELICASE"/>
    <property type="match status" value="1"/>
</dbReference>
<dbReference type="InterPro" id="IPR049163">
    <property type="entry name" value="Pif1-like_2B_dom"/>
</dbReference>
<accession>A0ABR4DJP3</accession>
<evidence type="ECO:0000256" key="8">
    <source>
        <dbReference type="ARBA" id="ARBA00023235"/>
    </source>
</evidence>
<dbReference type="EC" id="5.6.2.3" evidence="9"/>
<evidence type="ECO:0000256" key="10">
    <source>
        <dbReference type="SAM" id="MobiDB-lite"/>
    </source>
</evidence>
<feature type="compositionally biased region" description="Acidic residues" evidence="10">
    <location>
        <begin position="90"/>
        <end position="117"/>
    </location>
</feature>
<keyword evidence="3 9" id="KW-0378">Hydrolase</keyword>
<evidence type="ECO:0000259" key="11">
    <source>
        <dbReference type="SMART" id="SM00382"/>
    </source>
</evidence>
<evidence type="ECO:0000256" key="9">
    <source>
        <dbReference type="RuleBase" id="RU363044"/>
    </source>
</evidence>
<feature type="region of interest" description="Disordered" evidence="10">
    <location>
        <begin position="1"/>
        <end position="127"/>
    </location>
</feature>
<gene>
    <name evidence="12" type="ORF">VTJ83DRAFT_2701</name>
</gene>
<comment type="caution">
    <text evidence="12">The sequence shown here is derived from an EMBL/GenBank/DDBJ whole genome shotgun (WGS) entry which is preliminary data.</text>
</comment>
<dbReference type="SUPFAM" id="SSF52540">
    <property type="entry name" value="P-loop containing nucleoside triphosphate hydrolases"/>
    <property type="match status" value="2"/>
</dbReference>
<feature type="compositionally biased region" description="Low complexity" evidence="10">
    <location>
        <begin position="23"/>
        <end position="38"/>
    </location>
</feature>
<dbReference type="InterPro" id="IPR027417">
    <property type="entry name" value="P-loop_NTPase"/>
</dbReference>
<evidence type="ECO:0000313" key="13">
    <source>
        <dbReference type="Proteomes" id="UP001600064"/>
    </source>
</evidence>
<keyword evidence="9" id="KW-0233">DNA recombination</keyword>
<evidence type="ECO:0000313" key="12">
    <source>
        <dbReference type="EMBL" id="KAL2270517.1"/>
    </source>
</evidence>
<dbReference type="CDD" id="cd18809">
    <property type="entry name" value="SF1_C_RecD"/>
    <property type="match status" value="1"/>
</dbReference>
<sequence>MASRDQIHLSDGLTLESDQVYESTTPSLSSSLHSNSGSWVDPSIDSTPTPRKRNTGIGLDLERDRSWSPSETPKRRRLEAGAASNAIMISDDDDSKNSDEEAEEESEGDHDEVEEDQDRTSSPSALLPKSELADSELPHDHLGRLLSPSALALAHQYWDCQRKLDACPLDEKDAAASLPFDVLLDLAWLRRRYTREVLGLPKLEPGARTYEPPYVVDLLPAVTAVPSNPVPPPVLQPKNEPVLCPEQLRVVELAASGKNIFYTGSAGCGKSTVLHAIRKRLTGMGKRVRVMAPTGKVALAINGTTTWTFAGWTPDHHKRKLELLERAARGRTVRKRLVETDTIIIDEISMVENLHLERLNAIMKVARFNDTAPFGGVQVIVTGDFCQLPPVKPFQHCIRCGSDLATSSEEDDPIHRCPICRRSWRDSEKWAFRSKAWAECNFVHVHLQSIHRQSDKGFISMLQKCRIGDPFTNEEVDLLMNHPSVTANAVKLFSTREEVKRTNDAAFARLKTPVHSFRCFDRFLWDAERHPHLEHRARINPDGSLRGLDDHRFERHLNLKVGMLVVLLINLDLKSGLCNGSQGIVAGFVPYDPDKLPRKADPQLQSAGGDAILGQYATIREAHIRQFSEQQLQENQRQGGKGLFWPVIKFLNGHTAAIMPECQVHELGDQEPYSLLCRTQIPLAAAWALSIHKSQGMTLDRVIVDLSRAFEEGQVYVALSRATSLKGLKVEGDPSGLMVGRGGNPEVRRFLKEKFGL</sequence>
<dbReference type="GeneID" id="98123645"/>
<dbReference type="PANTHER" id="PTHR47642">
    <property type="entry name" value="ATP-DEPENDENT DNA HELICASE"/>
    <property type="match status" value="1"/>
</dbReference>
<keyword evidence="8" id="KW-0413">Isomerase</keyword>
<keyword evidence="1 9" id="KW-0547">Nucleotide-binding</keyword>
<evidence type="ECO:0000256" key="4">
    <source>
        <dbReference type="ARBA" id="ARBA00022806"/>
    </source>
</evidence>